<proteinExistence type="predicted"/>
<reference evidence="1 2" key="1">
    <citation type="submission" date="2015-11" db="EMBL/GenBank/DDBJ databases">
        <title>Complete genome sequencing of a biphenyl-degrading bacterium, Pseudomonas putida KF715 (=NBRC110667).</title>
        <authorList>
            <person name="Suenaga H."/>
            <person name="Fujihara N."/>
            <person name="Watanabe T."/>
            <person name="Hirose J."/>
            <person name="Kimura N."/>
            <person name="Yamazoe A."/>
            <person name="Hosoyama A."/>
            <person name="Shimodaira J."/>
            <person name="Furukawa K."/>
        </authorList>
    </citation>
    <scope>NUCLEOTIDE SEQUENCE [LARGE SCALE GENOMIC DNA]</scope>
    <source>
        <strain evidence="1 2">KF715</strain>
        <plasmid evidence="2">Plasmid pkf715c dna</plasmid>
    </source>
</reference>
<evidence type="ECO:0000313" key="1">
    <source>
        <dbReference type="EMBL" id="BAW27522.1"/>
    </source>
</evidence>
<dbReference type="RefSeq" id="WP_096427234.1">
    <property type="nucleotide sequence ID" value="NZ_AP015032.1"/>
</dbReference>
<dbReference type="Proteomes" id="UP000218731">
    <property type="component" value="Plasmid pKF715C"/>
</dbReference>
<accession>A0A1L7NQ19</accession>
<dbReference type="EMBL" id="AP015032">
    <property type="protein sequence ID" value="BAW27522.1"/>
    <property type="molecule type" value="Genomic_DNA"/>
</dbReference>
<gene>
    <name evidence="1" type="ORF">KF715C_pC890</name>
</gene>
<geneLocation type="plasmid" evidence="2">
    <name>pkf715c dna</name>
</geneLocation>
<sequence length="64" mass="6727">MSNVFPFAPGGLVTREQLAALEAMDAAIVEAVKAAKEKGVPRGLIVSVLHGHDIAETQKMVNQA</sequence>
<protein>
    <submittedName>
        <fullName evidence="1">Uncharacterized protein</fullName>
    </submittedName>
</protein>
<dbReference type="AlphaFoldDB" id="A0A1L7NQ19"/>
<evidence type="ECO:0000313" key="2">
    <source>
        <dbReference type="Proteomes" id="UP000218731"/>
    </source>
</evidence>
<keyword evidence="1" id="KW-0614">Plasmid</keyword>
<name>A0A1L7NQ19_PSEPU</name>
<organism evidence="1 2">
    <name type="scientific">Pseudomonas putida</name>
    <name type="common">Arthrobacter siderocapsulatus</name>
    <dbReference type="NCBI Taxonomy" id="303"/>
    <lineage>
        <taxon>Bacteria</taxon>
        <taxon>Pseudomonadati</taxon>
        <taxon>Pseudomonadota</taxon>
        <taxon>Gammaproteobacteria</taxon>
        <taxon>Pseudomonadales</taxon>
        <taxon>Pseudomonadaceae</taxon>
        <taxon>Pseudomonas</taxon>
    </lineage>
</organism>